<keyword evidence="2" id="KW-0812">Transmembrane</keyword>
<evidence type="ECO:0000313" key="3">
    <source>
        <dbReference type="EMBL" id="RFD77891.1"/>
    </source>
</evidence>
<dbReference type="Proteomes" id="UP000258533">
    <property type="component" value="Unassembled WGS sequence"/>
</dbReference>
<accession>A0A3E1IY37</accession>
<protein>
    <submittedName>
        <fullName evidence="3">Uncharacterized protein</fullName>
    </submittedName>
</protein>
<name>A0A3E1IY37_GARVA</name>
<feature type="transmembrane region" description="Helical" evidence="2">
    <location>
        <begin position="76"/>
        <end position="96"/>
    </location>
</feature>
<organism evidence="3 4">
    <name type="scientific">Gardnerella vaginalis</name>
    <dbReference type="NCBI Taxonomy" id="2702"/>
    <lineage>
        <taxon>Bacteria</taxon>
        <taxon>Bacillati</taxon>
        <taxon>Actinomycetota</taxon>
        <taxon>Actinomycetes</taxon>
        <taxon>Bifidobacteriales</taxon>
        <taxon>Bifidobacteriaceae</taxon>
        <taxon>Gardnerella</taxon>
    </lineage>
</organism>
<comment type="caution">
    <text evidence="3">The sequence shown here is derived from an EMBL/GenBank/DDBJ whole genome shotgun (WGS) entry which is preliminary data.</text>
</comment>
<keyword evidence="2" id="KW-0472">Membrane</keyword>
<feature type="region of interest" description="Disordered" evidence="1">
    <location>
        <begin position="1"/>
        <end position="35"/>
    </location>
</feature>
<proteinExistence type="predicted"/>
<dbReference type="RefSeq" id="WP_116689712.1">
    <property type="nucleotide sequence ID" value="NZ_LRTT01000001.1"/>
</dbReference>
<dbReference type="AlphaFoldDB" id="A0A3E1IY37"/>
<evidence type="ECO:0000256" key="1">
    <source>
        <dbReference type="SAM" id="MobiDB-lite"/>
    </source>
</evidence>
<gene>
    <name evidence="3" type="ORF">AXE73_04805</name>
</gene>
<evidence type="ECO:0000313" key="4">
    <source>
        <dbReference type="Proteomes" id="UP000258533"/>
    </source>
</evidence>
<sequence length="224" mass="25079">MDKPSKNRASRIAASYANSSAPAGRVNEKAAGNNSRQNRVLKSIPLVFSASDRRSYTVMNHLHRVIEWSNTRKAPLFNLIIVVIFLFVTPTTSLLLRTKMAEISFEQAATQSSISRLRQDVETAQTKLDALEADLPAKAQDMGMIPQQGAITVDLSAYANKKKAEQAAIEAQKAKQEQAKQQQAKQKLKQQQTKPDKTKPDKTKPDKTKQQTKQQPEQKNKEKH</sequence>
<feature type="compositionally biased region" description="Basic and acidic residues" evidence="1">
    <location>
        <begin position="194"/>
        <end position="209"/>
    </location>
</feature>
<evidence type="ECO:0000256" key="2">
    <source>
        <dbReference type="SAM" id="Phobius"/>
    </source>
</evidence>
<keyword evidence="2" id="KW-1133">Transmembrane helix</keyword>
<dbReference type="EMBL" id="LRTT01000001">
    <property type="protein sequence ID" value="RFD77891.1"/>
    <property type="molecule type" value="Genomic_DNA"/>
</dbReference>
<feature type="compositionally biased region" description="Low complexity" evidence="1">
    <location>
        <begin position="179"/>
        <end position="193"/>
    </location>
</feature>
<reference evidence="3 4" key="1">
    <citation type="submission" date="2016-02" db="EMBL/GenBank/DDBJ databases">
        <title>Gardnerella vaginalis Subgroups Defined by cpn60 Sequencing and Sialidase Activity in Isolates from Canada, Belgium and Kenya.</title>
        <authorList>
            <person name="Schellenberg J."/>
            <person name="Paramel Jayaprakash T."/>
            <person name="Withana Gamage N."/>
            <person name="Patterson M.H."/>
            <person name="Vaneechoutte M."/>
            <person name="Hill J.E."/>
        </authorList>
    </citation>
    <scope>NUCLEOTIDE SEQUENCE [LARGE SCALE GENOMIC DNA]</scope>
    <source>
        <strain evidence="3 4">N144</strain>
    </source>
</reference>
<feature type="region of interest" description="Disordered" evidence="1">
    <location>
        <begin position="168"/>
        <end position="224"/>
    </location>
</feature>